<dbReference type="PANTHER" id="PTHR33332">
    <property type="entry name" value="REVERSE TRANSCRIPTASE DOMAIN-CONTAINING PROTEIN"/>
    <property type="match status" value="1"/>
</dbReference>
<keyword evidence="2" id="KW-1185">Reference proteome</keyword>
<evidence type="ECO:0000313" key="2">
    <source>
        <dbReference type="Proteomes" id="UP001145742"/>
    </source>
</evidence>
<dbReference type="Proteomes" id="UP001145742">
    <property type="component" value="Unassembled WGS sequence"/>
</dbReference>
<gene>
    <name evidence="1" type="ORF">WISP_117020</name>
</gene>
<name>A0ABQ9CTL1_9PASS</name>
<protein>
    <recommendedName>
        <fullName evidence="3">Reverse transcriptase domain-containing protein</fullName>
    </recommendedName>
</protein>
<sequence>MTCLVDVVYLDFCKAFDTLSCSIVLEKLESCGLDSSTVLEQNDWKAAPAEKDPGVLIDSWLHMSQLCVPVAKKVNDSLACISSSVATRIREVIVSLYSALVRLQLKACVQFCAAHYKKDFEVLEGVQRRATELVNSLEHKSYEEQSRFGPGCPG</sequence>
<dbReference type="EMBL" id="WHWB01034506">
    <property type="protein sequence ID" value="KAJ7409012.1"/>
    <property type="molecule type" value="Genomic_DNA"/>
</dbReference>
<proteinExistence type="predicted"/>
<organism evidence="1 2">
    <name type="scientific">Willisornis vidua</name>
    <name type="common">Xingu scale-backed antbird</name>
    <dbReference type="NCBI Taxonomy" id="1566151"/>
    <lineage>
        <taxon>Eukaryota</taxon>
        <taxon>Metazoa</taxon>
        <taxon>Chordata</taxon>
        <taxon>Craniata</taxon>
        <taxon>Vertebrata</taxon>
        <taxon>Euteleostomi</taxon>
        <taxon>Archelosauria</taxon>
        <taxon>Archosauria</taxon>
        <taxon>Dinosauria</taxon>
        <taxon>Saurischia</taxon>
        <taxon>Theropoda</taxon>
        <taxon>Coelurosauria</taxon>
        <taxon>Aves</taxon>
        <taxon>Neognathae</taxon>
        <taxon>Neoaves</taxon>
        <taxon>Telluraves</taxon>
        <taxon>Australaves</taxon>
        <taxon>Passeriformes</taxon>
        <taxon>Thamnophilidae</taxon>
        <taxon>Willisornis</taxon>
    </lineage>
</organism>
<evidence type="ECO:0000313" key="1">
    <source>
        <dbReference type="EMBL" id="KAJ7409012.1"/>
    </source>
</evidence>
<comment type="caution">
    <text evidence="1">The sequence shown here is derived from an EMBL/GenBank/DDBJ whole genome shotgun (WGS) entry which is preliminary data.</text>
</comment>
<reference evidence="1" key="1">
    <citation type="submission" date="2019-10" db="EMBL/GenBank/DDBJ databases">
        <authorList>
            <person name="Soares A.E.R."/>
            <person name="Aleixo A."/>
            <person name="Schneider P."/>
            <person name="Miyaki C.Y."/>
            <person name="Schneider M.P."/>
            <person name="Mello C."/>
            <person name="Vasconcelos A.T.R."/>
        </authorList>
    </citation>
    <scope>NUCLEOTIDE SEQUENCE</scope>
    <source>
        <tissue evidence="1">Muscle</tissue>
    </source>
</reference>
<evidence type="ECO:0008006" key="3">
    <source>
        <dbReference type="Google" id="ProtNLM"/>
    </source>
</evidence>
<accession>A0ABQ9CTL1</accession>